<dbReference type="InterPro" id="IPR029058">
    <property type="entry name" value="AB_hydrolase_fold"/>
</dbReference>
<evidence type="ECO:0000313" key="3">
    <source>
        <dbReference type="Proteomes" id="UP000249590"/>
    </source>
</evidence>
<dbReference type="EMBL" id="QHHQ01000002">
    <property type="protein sequence ID" value="RAI02343.1"/>
    <property type="molecule type" value="Genomic_DNA"/>
</dbReference>
<dbReference type="AlphaFoldDB" id="A0A8B2NX12"/>
<proteinExistence type="predicted"/>
<dbReference type="RefSeq" id="WP_111345883.1">
    <property type="nucleotide sequence ID" value="NZ_JAIWKD010000002.1"/>
</dbReference>
<comment type="caution">
    <text evidence="2">The sequence shown here is derived from an EMBL/GenBank/DDBJ whole genome shotgun (WGS) entry which is preliminary data.</text>
</comment>
<dbReference type="Proteomes" id="UP000249590">
    <property type="component" value="Unassembled WGS sequence"/>
</dbReference>
<keyword evidence="1" id="KW-0732">Signal</keyword>
<name>A0A8B2NX12_9HYPH</name>
<evidence type="ECO:0000256" key="1">
    <source>
        <dbReference type="SAM" id="SignalP"/>
    </source>
</evidence>
<protein>
    <submittedName>
        <fullName evidence="2">Phospholipase</fullName>
    </submittedName>
</protein>
<sequence length="293" mass="32139">MNQTLQRLALAAVLTAAFAACASAQTLPSFKDSEYAYPDLITSEFDGDYRVFAYDPLRDIRNEGDASSRAVRPQSASLGIRRKQRDLILKTNAGRVAHIAVGQREDASIIVLFAHGRGANREHGVHDFNSGGNFNRIKNMVEKAGGLYLSPDFADFGQKGAGQVAGLIELYAEKSPRAPVFVACGSMGGAICYNLAENATVAQRLGGILFLGSYPDDAFFSSAAFQRRVPVLLAQGTDDDVYPVEWMEAFFNDLRTRAPGYPVRMICFDRGTHGSPLRMVDWRETINWMLAAR</sequence>
<gene>
    <name evidence="2" type="ORF">DLJ53_13345</name>
</gene>
<organism evidence="2 3">
    <name type="scientific">Acuticoccus sediminis</name>
    <dbReference type="NCBI Taxonomy" id="2184697"/>
    <lineage>
        <taxon>Bacteria</taxon>
        <taxon>Pseudomonadati</taxon>
        <taxon>Pseudomonadota</taxon>
        <taxon>Alphaproteobacteria</taxon>
        <taxon>Hyphomicrobiales</taxon>
        <taxon>Amorphaceae</taxon>
        <taxon>Acuticoccus</taxon>
    </lineage>
</organism>
<reference evidence="2 3" key="1">
    <citation type="submission" date="2018-05" db="EMBL/GenBank/DDBJ databases">
        <title>Acuticoccus sediminis sp. nov., isolated from deep-sea sediment of Indian Ocean.</title>
        <authorList>
            <person name="Liu X."/>
            <person name="Lai Q."/>
            <person name="Du Y."/>
            <person name="Sun F."/>
            <person name="Zhang X."/>
            <person name="Wang S."/>
            <person name="Shao Z."/>
        </authorList>
    </citation>
    <scope>NUCLEOTIDE SEQUENCE [LARGE SCALE GENOMIC DNA]</scope>
    <source>
        <strain evidence="2 3">PTG4-2</strain>
    </source>
</reference>
<dbReference type="PROSITE" id="PS51257">
    <property type="entry name" value="PROKAR_LIPOPROTEIN"/>
    <property type="match status" value="1"/>
</dbReference>
<dbReference type="SUPFAM" id="SSF53474">
    <property type="entry name" value="alpha/beta-Hydrolases"/>
    <property type="match status" value="1"/>
</dbReference>
<keyword evidence="3" id="KW-1185">Reference proteome</keyword>
<feature type="signal peptide" evidence="1">
    <location>
        <begin position="1"/>
        <end position="24"/>
    </location>
</feature>
<dbReference type="OrthoDB" id="9807541at2"/>
<feature type="chain" id="PRO_5032692746" evidence="1">
    <location>
        <begin position="25"/>
        <end position="293"/>
    </location>
</feature>
<evidence type="ECO:0000313" key="2">
    <source>
        <dbReference type="EMBL" id="RAI02343.1"/>
    </source>
</evidence>
<dbReference type="Gene3D" id="3.40.50.1820">
    <property type="entry name" value="alpha/beta hydrolase"/>
    <property type="match status" value="1"/>
</dbReference>
<accession>A0A8B2NX12</accession>